<comment type="caution">
    <text evidence="1">The sequence shown here is derived from an EMBL/GenBank/DDBJ whole genome shotgun (WGS) entry which is preliminary data.</text>
</comment>
<name>A0A9P5Z915_9AGAR</name>
<reference evidence="1" key="1">
    <citation type="submission" date="2020-11" db="EMBL/GenBank/DDBJ databases">
        <authorList>
            <consortium name="DOE Joint Genome Institute"/>
            <person name="Ahrendt S."/>
            <person name="Riley R."/>
            <person name="Andreopoulos W."/>
            <person name="Labutti K."/>
            <person name="Pangilinan J."/>
            <person name="Ruiz-Duenas F.J."/>
            <person name="Barrasa J.M."/>
            <person name="Sanchez-Garcia M."/>
            <person name="Camarero S."/>
            <person name="Miyauchi S."/>
            <person name="Serrano A."/>
            <person name="Linde D."/>
            <person name="Babiker R."/>
            <person name="Drula E."/>
            <person name="Ayuso-Fernandez I."/>
            <person name="Pacheco R."/>
            <person name="Padilla G."/>
            <person name="Ferreira P."/>
            <person name="Barriuso J."/>
            <person name="Kellner H."/>
            <person name="Castanera R."/>
            <person name="Alfaro M."/>
            <person name="Ramirez L."/>
            <person name="Pisabarro A.G."/>
            <person name="Kuo A."/>
            <person name="Tritt A."/>
            <person name="Lipzen A."/>
            <person name="He G."/>
            <person name="Yan M."/>
            <person name="Ng V."/>
            <person name="Cullen D."/>
            <person name="Martin F."/>
            <person name="Rosso M.-N."/>
            <person name="Henrissat B."/>
            <person name="Hibbett D."/>
            <person name="Martinez A.T."/>
            <person name="Grigoriev I.V."/>
        </authorList>
    </citation>
    <scope>NUCLEOTIDE SEQUENCE</scope>
    <source>
        <strain evidence="1">CIRM-BRFM 674</strain>
    </source>
</reference>
<protein>
    <submittedName>
        <fullName evidence="1">Uncharacterized protein</fullName>
    </submittedName>
</protein>
<sequence length="167" mass="18945">MIRGTYSDPALHSISAASACWGLVKGQSTLRKVCALGLVAMIENRATMEAPNQNPLGMGLPEEDKTTLAKNERLKVIAKNLVLKLIHIWQDGIQVLFREGHEWAKTEEDEFVSLLIPEESKNMFGIMDTEQTNFESTLIGILLDKLKSSHWDTREHACRMFFFFFES</sequence>
<keyword evidence="2" id="KW-1185">Reference proteome</keyword>
<organism evidence="1 2">
    <name type="scientific">Pholiota conissans</name>
    <dbReference type="NCBI Taxonomy" id="109636"/>
    <lineage>
        <taxon>Eukaryota</taxon>
        <taxon>Fungi</taxon>
        <taxon>Dikarya</taxon>
        <taxon>Basidiomycota</taxon>
        <taxon>Agaricomycotina</taxon>
        <taxon>Agaricomycetes</taxon>
        <taxon>Agaricomycetidae</taxon>
        <taxon>Agaricales</taxon>
        <taxon>Agaricineae</taxon>
        <taxon>Strophariaceae</taxon>
        <taxon>Pholiota</taxon>
    </lineage>
</organism>
<dbReference type="Proteomes" id="UP000807469">
    <property type="component" value="Unassembled WGS sequence"/>
</dbReference>
<proteinExistence type="predicted"/>
<dbReference type="EMBL" id="MU155151">
    <property type="protein sequence ID" value="KAF9483708.1"/>
    <property type="molecule type" value="Genomic_DNA"/>
</dbReference>
<accession>A0A9P5Z915</accession>
<evidence type="ECO:0000313" key="1">
    <source>
        <dbReference type="EMBL" id="KAF9483708.1"/>
    </source>
</evidence>
<dbReference type="AlphaFoldDB" id="A0A9P5Z915"/>
<gene>
    <name evidence="1" type="ORF">BDN70DRAFT_279842</name>
</gene>
<evidence type="ECO:0000313" key="2">
    <source>
        <dbReference type="Proteomes" id="UP000807469"/>
    </source>
</evidence>
<dbReference type="PROSITE" id="PS51257">
    <property type="entry name" value="PROKAR_LIPOPROTEIN"/>
    <property type="match status" value="1"/>
</dbReference>